<dbReference type="STRING" id="1423807.FD16_GL001461"/>
<sequence>MAGFDMDYSKANDFNVADGVYEVVINSAKQDVFQQSGNDYIQFDLIIRNDIADQKSKGSHIFYRIFPNKETKKYSIGMLLAVGKAAGIPDKTHFDNLDDYFNKLYHLPLLVTVKNEKWESKGKSGENLNVKKLEATKFPKVAHKFKTDEIDKAESNAQAGMNGDSIDISDASLPF</sequence>
<accession>A0A0R1VXU9</accession>
<comment type="caution">
    <text evidence="2">The sequence shown here is derived from an EMBL/GenBank/DDBJ whole genome shotgun (WGS) entry which is preliminary data.</text>
</comment>
<keyword evidence="3" id="KW-1185">Reference proteome</keyword>
<evidence type="ECO:0000313" key="3">
    <source>
        <dbReference type="Proteomes" id="UP000051820"/>
    </source>
</evidence>
<dbReference type="EMBL" id="AZGF01000031">
    <property type="protein sequence ID" value="KRM10191.1"/>
    <property type="molecule type" value="Genomic_DNA"/>
</dbReference>
<proteinExistence type="predicted"/>
<protein>
    <recommendedName>
        <fullName evidence="4">DUF669 domain-containing protein</fullName>
    </recommendedName>
</protein>
<dbReference type="InterPro" id="IPR007731">
    <property type="entry name" value="DUF669"/>
</dbReference>
<organism evidence="2 3">
    <name type="scientific">Paucilactobacillus suebicus DSM 5007 = KCTC 3549</name>
    <dbReference type="NCBI Taxonomy" id="1423807"/>
    <lineage>
        <taxon>Bacteria</taxon>
        <taxon>Bacillati</taxon>
        <taxon>Bacillota</taxon>
        <taxon>Bacilli</taxon>
        <taxon>Lactobacillales</taxon>
        <taxon>Lactobacillaceae</taxon>
        <taxon>Paucilactobacillus</taxon>
    </lineage>
</organism>
<feature type="region of interest" description="Disordered" evidence="1">
    <location>
        <begin position="153"/>
        <end position="175"/>
    </location>
</feature>
<dbReference type="Proteomes" id="UP000051820">
    <property type="component" value="Unassembled WGS sequence"/>
</dbReference>
<evidence type="ECO:0008006" key="4">
    <source>
        <dbReference type="Google" id="ProtNLM"/>
    </source>
</evidence>
<reference evidence="2 3" key="1">
    <citation type="journal article" date="2015" name="Genome Announc.">
        <title>Expanding the biotechnology potential of lactobacilli through comparative genomics of 213 strains and associated genera.</title>
        <authorList>
            <person name="Sun Z."/>
            <person name="Harris H.M."/>
            <person name="McCann A."/>
            <person name="Guo C."/>
            <person name="Argimon S."/>
            <person name="Zhang W."/>
            <person name="Yang X."/>
            <person name="Jeffery I.B."/>
            <person name="Cooney J.C."/>
            <person name="Kagawa T.F."/>
            <person name="Liu W."/>
            <person name="Song Y."/>
            <person name="Salvetti E."/>
            <person name="Wrobel A."/>
            <person name="Rasinkangas P."/>
            <person name="Parkhill J."/>
            <person name="Rea M.C."/>
            <person name="O'Sullivan O."/>
            <person name="Ritari J."/>
            <person name="Douillard F.P."/>
            <person name="Paul Ross R."/>
            <person name="Yang R."/>
            <person name="Briner A.E."/>
            <person name="Felis G.E."/>
            <person name="de Vos W.M."/>
            <person name="Barrangou R."/>
            <person name="Klaenhammer T.R."/>
            <person name="Caufield P.W."/>
            <person name="Cui Y."/>
            <person name="Zhang H."/>
            <person name="O'Toole P.W."/>
        </authorList>
    </citation>
    <scope>NUCLEOTIDE SEQUENCE [LARGE SCALE GENOMIC DNA]</scope>
    <source>
        <strain evidence="2 3">DSM 5007</strain>
    </source>
</reference>
<name>A0A0R1VXU9_9LACO</name>
<dbReference type="PATRIC" id="fig|1423807.3.peg.1490"/>
<gene>
    <name evidence="2" type="ORF">FD16_GL001461</name>
</gene>
<dbReference type="RefSeq" id="WP_010622320.1">
    <property type="nucleotide sequence ID" value="NZ_AZGF01000031.1"/>
</dbReference>
<dbReference type="eggNOG" id="ENOG5032STT">
    <property type="taxonomic scope" value="Bacteria"/>
</dbReference>
<dbReference type="Pfam" id="PF05037">
    <property type="entry name" value="DUF669"/>
    <property type="match status" value="1"/>
</dbReference>
<evidence type="ECO:0000313" key="2">
    <source>
        <dbReference type="EMBL" id="KRM10191.1"/>
    </source>
</evidence>
<dbReference type="OrthoDB" id="1707979at2"/>
<evidence type="ECO:0000256" key="1">
    <source>
        <dbReference type="SAM" id="MobiDB-lite"/>
    </source>
</evidence>
<dbReference type="AlphaFoldDB" id="A0A0R1VXU9"/>